<proteinExistence type="predicted"/>
<dbReference type="Proteomes" id="UP000322619">
    <property type="component" value="Unassembled WGS sequence"/>
</dbReference>
<gene>
    <name evidence="1" type="ORF">FXB42_05460</name>
</gene>
<sequence>MEENNKKNEIVKAMMNVEYYPAVLKDEVALEKCTQVPLLSIPALGTAFATIPESFRTITQTIETSGMDGYYKAVFPEGVVGALVKAKDGTGFRGLIQGANGQFAGQPVFTPVTGNIKTIKTVIPVDPMTLVIAVALISIEKKLDDILETQQEILEFLKQKEKSKLRGNLNILEDVLNNYKYNWDNEKYKTNKHIQVQDIKRDAEQSIVFYRERIVKKINKKINPLLFIHHDQDVKGKLEEVRAELKEYQLALYLFAFSSFLELMLLENFDSAYLDSAVQKIEGYSHQYRELYTECYNQIEGYAKTSINSYLLGGLASINKFAGDAVAMIPVVSDSQIDETLIETGNQLDKICSKKTEDTMEQFRSNQSSCVSPFVENINTVNRLYNQPLALLFDQENIYLSLHQ</sequence>
<dbReference type="RefSeq" id="WP_148637068.1">
    <property type="nucleotide sequence ID" value="NZ_VSLA01000007.1"/>
</dbReference>
<comment type="caution">
    <text evidence="1">The sequence shown here is derived from an EMBL/GenBank/DDBJ whole genome shotgun (WGS) entry which is preliminary data.</text>
</comment>
<organism evidence="1 2">
    <name type="scientific">Acetobacterium wieringae</name>
    <dbReference type="NCBI Taxonomy" id="52694"/>
    <lineage>
        <taxon>Bacteria</taxon>
        <taxon>Bacillati</taxon>
        <taxon>Bacillota</taxon>
        <taxon>Clostridia</taxon>
        <taxon>Eubacteriales</taxon>
        <taxon>Eubacteriaceae</taxon>
        <taxon>Acetobacterium</taxon>
    </lineage>
</organism>
<dbReference type="EMBL" id="VSLA01000007">
    <property type="protein sequence ID" value="TYC87109.1"/>
    <property type="molecule type" value="Genomic_DNA"/>
</dbReference>
<protein>
    <submittedName>
        <fullName evidence="1">Uncharacterized protein</fullName>
    </submittedName>
</protein>
<accession>A0A5D0WSJ2</accession>
<evidence type="ECO:0000313" key="1">
    <source>
        <dbReference type="EMBL" id="TYC87109.1"/>
    </source>
</evidence>
<dbReference type="AlphaFoldDB" id="A0A5D0WSJ2"/>
<name>A0A5D0WSJ2_9FIRM</name>
<evidence type="ECO:0000313" key="2">
    <source>
        <dbReference type="Proteomes" id="UP000322619"/>
    </source>
</evidence>
<reference evidence="1 2" key="1">
    <citation type="submission" date="2019-08" db="EMBL/GenBank/DDBJ databases">
        <title>Isolation and enrichment of carboxydotrophic bacteria from anaerobic sludge for the production of bio-based chemicals from syngas.</title>
        <authorList>
            <person name="Antares A.L."/>
            <person name="Moreira J."/>
            <person name="Diender M."/>
            <person name="Parshina S.N."/>
            <person name="Stams A.J.M."/>
            <person name="Alves M."/>
            <person name="Alves J.I."/>
            <person name="Sousa D.Z."/>
        </authorList>
    </citation>
    <scope>NUCLEOTIDE SEQUENCE [LARGE SCALE GENOMIC DNA]</scope>
    <source>
        <strain evidence="1 2">JM</strain>
    </source>
</reference>